<evidence type="ECO:0000313" key="1">
    <source>
        <dbReference type="EMBL" id="KAL0572761.1"/>
    </source>
</evidence>
<accession>A0ABR3FBZ2</accession>
<reference evidence="1 2" key="1">
    <citation type="submission" date="2024-02" db="EMBL/GenBank/DDBJ databases">
        <title>A draft genome for the cacao thread blight pathogen Marasmius crinis-equi.</title>
        <authorList>
            <person name="Cohen S.P."/>
            <person name="Baruah I.K."/>
            <person name="Amoako-Attah I."/>
            <person name="Bukari Y."/>
            <person name="Meinhardt L.W."/>
            <person name="Bailey B.A."/>
        </authorList>
    </citation>
    <scope>NUCLEOTIDE SEQUENCE [LARGE SCALE GENOMIC DNA]</scope>
    <source>
        <strain evidence="1 2">GH-76</strain>
    </source>
</reference>
<dbReference type="Proteomes" id="UP001465976">
    <property type="component" value="Unassembled WGS sequence"/>
</dbReference>
<comment type="caution">
    <text evidence="1">The sequence shown here is derived from an EMBL/GenBank/DDBJ whole genome shotgun (WGS) entry which is preliminary data.</text>
</comment>
<evidence type="ECO:0000313" key="2">
    <source>
        <dbReference type="Proteomes" id="UP001465976"/>
    </source>
</evidence>
<protein>
    <submittedName>
        <fullName evidence="1">Uncharacterized protein</fullName>
    </submittedName>
</protein>
<keyword evidence="2" id="KW-1185">Reference proteome</keyword>
<feature type="non-terminal residue" evidence="1">
    <location>
        <position position="78"/>
    </location>
</feature>
<name>A0ABR3FBZ2_9AGAR</name>
<gene>
    <name evidence="1" type="ORF">V5O48_009210</name>
</gene>
<sequence length="78" mass="9040">MWKNDGWDRESDRRASCTSKVQSLCLDTPDLCLNPLFEGLLPYIDMPNLKSLRLWGEPGSDEDTYMAEDEECLLDFIH</sequence>
<dbReference type="EMBL" id="JBAHYK010000587">
    <property type="protein sequence ID" value="KAL0572761.1"/>
    <property type="molecule type" value="Genomic_DNA"/>
</dbReference>
<organism evidence="1 2">
    <name type="scientific">Marasmius crinis-equi</name>
    <dbReference type="NCBI Taxonomy" id="585013"/>
    <lineage>
        <taxon>Eukaryota</taxon>
        <taxon>Fungi</taxon>
        <taxon>Dikarya</taxon>
        <taxon>Basidiomycota</taxon>
        <taxon>Agaricomycotina</taxon>
        <taxon>Agaricomycetes</taxon>
        <taxon>Agaricomycetidae</taxon>
        <taxon>Agaricales</taxon>
        <taxon>Marasmiineae</taxon>
        <taxon>Marasmiaceae</taxon>
        <taxon>Marasmius</taxon>
    </lineage>
</organism>
<proteinExistence type="predicted"/>